<comment type="caution">
    <text evidence="1">The sequence shown here is derived from an EMBL/GenBank/DDBJ whole genome shotgun (WGS) entry which is preliminary data.</text>
</comment>
<evidence type="ECO:0000313" key="1">
    <source>
        <dbReference type="EMBL" id="KTF06220.1"/>
    </source>
</evidence>
<reference evidence="1" key="1">
    <citation type="submission" date="2013-11" db="EMBL/GenBank/DDBJ databases">
        <title>Microbial diversity, functional groups and degradation webs in Northern and Southern Mediterranean and Red Sea marine crude oil polluted sites.</title>
        <authorList>
            <person name="Daffonchio D."/>
            <person name="Mapelli F."/>
            <person name="Ferrer M."/>
            <person name="Richter M."/>
            <person name="Cherif A."/>
            <person name="Malkawi H.I."/>
            <person name="Yakimov M.M."/>
            <person name="Abdel-Fattah Y.R."/>
            <person name="Blaghen M."/>
            <person name="Golyshin P.N."/>
            <person name="Kalogerakis N."/>
            <person name="Boon N."/>
            <person name="Magagnini M."/>
            <person name="Fava F."/>
        </authorList>
    </citation>
    <scope>NUCLEOTIDE SEQUENCE</scope>
</reference>
<feature type="non-terminal residue" evidence="1">
    <location>
        <position position="1"/>
    </location>
</feature>
<gene>
    <name evidence="1" type="ORF">MGSAQ_002283</name>
</gene>
<protein>
    <submittedName>
        <fullName evidence="1">Uncharacterized protein</fullName>
    </submittedName>
</protein>
<proteinExistence type="predicted"/>
<accession>A0A1B6NRX8</accession>
<sequence length="20" mass="2301">SSIDRYIEGYIDKIADNQVT</sequence>
<dbReference type="EMBL" id="AYSL01001294">
    <property type="protein sequence ID" value="KTF06220.1"/>
    <property type="molecule type" value="Genomic_DNA"/>
</dbReference>
<name>A0A1B6NRX8_9ZZZZ</name>
<organism evidence="1">
    <name type="scientific">marine sediment metagenome</name>
    <dbReference type="NCBI Taxonomy" id="412755"/>
    <lineage>
        <taxon>unclassified sequences</taxon>
        <taxon>metagenomes</taxon>
        <taxon>ecological metagenomes</taxon>
    </lineage>
</organism>
<dbReference type="AlphaFoldDB" id="A0A1B6NRX8"/>